<dbReference type="EMBL" id="JAAZWO010000011">
    <property type="protein sequence ID" value="MBC2398184.1"/>
    <property type="molecule type" value="Genomic_DNA"/>
</dbReference>
<evidence type="ECO:0000256" key="4">
    <source>
        <dbReference type="ARBA" id="ARBA00022763"/>
    </source>
</evidence>
<evidence type="ECO:0000256" key="7">
    <source>
        <dbReference type="ARBA" id="ARBA00022840"/>
    </source>
</evidence>
<dbReference type="PANTHER" id="PTHR11472">
    <property type="entry name" value="DNA REPAIR DEAD HELICASE RAD3/XP-D SUBFAMILY MEMBER"/>
    <property type="match status" value="1"/>
</dbReference>
<dbReference type="InterPro" id="IPR010614">
    <property type="entry name" value="RAD3-like_helicase_DEAD"/>
</dbReference>
<sequence>MNNEVRISVRNLVEFILRTGDLDSTFIGSSRAVDGTRIHQKIQKNKGEDYLPEVSLKHTFEYRDMTITLEGRADGIIKNNDEIIIDEIKSTTRDIEGIDENYNPLHMAQVKCYAYIYAKQNEIPIIGVQLTYCQVETGKIKYILNEYSLKELESFFYSLIEKYYVWAKFTKDWSEKRDKSIKELTFPFLHYRRGQRELAVAVYRTISQKKNIFLQAPTGIGKTISTIFPGVKAVGEKLISKIFYLTAKTITSSVALEAFNKMEGKGLQFKVATITAKDKICFKDKPTCNGEQCEFAKGHFDRVNEVIMKILKRENLINRIVIEKYSKEYKVCPFELSLDLTLWADCVICDYNYVFDPRVYLKRFFDAGKEDYLFLIDEAHNLVDRGREMFSAELTKEEFLNGKKLTKNSSSKLYKIFNKLNSYMLDMNKKCNEDGFYMQKEEPLEIYPYLRNLVNEGEEWLKGNEKGEGYEEILQIYFNVLAFLRISEFYDGKFVTYVEKEGKNSKLKLFCLNPANLLNMAIKRGRSGIFFSATLTPIKYFKDILGGDKDDYSMRFESPFSIKNRALMIASNISTRYKNRENSVRKIVDYIKAFIKIKKGNYLVFFPSYKYMDMVLEVFEKEYNDVKIIVQNSFMKEEEREEFLNNFYEEGEKTLVAFSVLGGIFSEGIDLKGERLSGAIIVGVGLPQIGFERNIIMNHFNEENNCGYEYSYMYPGMNKVLQAAGRVIRSEKDIGAILLIDDRFTSKNYQKLFPREWMNNFIVRSSDDIEKILGEFWKSKK</sequence>
<proteinExistence type="inferred from homology"/>
<accession>A0A923J0X4</accession>
<evidence type="ECO:0000256" key="1">
    <source>
        <dbReference type="ARBA" id="ARBA00022485"/>
    </source>
</evidence>
<evidence type="ECO:0000256" key="2">
    <source>
        <dbReference type="ARBA" id="ARBA00022723"/>
    </source>
</evidence>
<keyword evidence="1" id="KW-0004">4Fe-4S</keyword>
<keyword evidence="7" id="KW-0067">ATP-binding</keyword>
<keyword evidence="12" id="KW-0413">Isomerase</keyword>
<evidence type="ECO:0000313" key="16">
    <source>
        <dbReference type="Proteomes" id="UP000563151"/>
    </source>
</evidence>
<name>A0A923J0X4_CLOTT</name>
<dbReference type="SUPFAM" id="SSF52540">
    <property type="entry name" value="P-loop containing nucleoside triphosphate hydrolases"/>
    <property type="match status" value="2"/>
</dbReference>
<dbReference type="Gene3D" id="1.10.275.40">
    <property type="match status" value="1"/>
</dbReference>
<evidence type="ECO:0000256" key="9">
    <source>
        <dbReference type="ARBA" id="ARBA00023014"/>
    </source>
</evidence>
<evidence type="ECO:0000256" key="10">
    <source>
        <dbReference type="ARBA" id="ARBA00023125"/>
    </source>
</evidence>
<dbReference type="Pfam" id="PF06733">
    <property type="entry name" value="DEAD_2"/>
    <property type="match status" value="1"/>
</dbReference>
<dbReference type="GO" id="GO:0005524">
    <property type="term" value="F:ATP binding"/>
    <property type="evidence" value="ECO:0007669"/>
    <property type="project" value="UniProtKB-KW"/>
</dbReference>
<dbReference type="GO" id="GO:0016818">
    <property type="term" value="F:hydrolase activity, acting on acid anhydrides, in phosphorus-containing anhydrides"/>
    <property type="evidence" value="ECO:0007669"/>
    <property type="project" value="InterPro"/>
</dbReference>
<protein>
    <submittedName>
        <fullName evidence="15">ATP-dependent DNA helicase</fullName>
    </submittedName>
</protein>
<dbReference type="GO" id="GO:0003677">
    <property type="term" value="F:DNA binding"/>
    <property type="evidence" value="ECO:0007669"/>
    <property type="project" value="UniProtKB-KW"/>
</dbReference>
<evidence type="ECO:0000313" key="15">
    <source>
        <dbReference type="EMBL" id="MBC2398184.1"/>
    </source>
</evidence>
<dbReference type="Proteomes" id="UP000563151">
    <property type="component" value="Unassembled WGS sequence"/>
</dbReference>
<dbReference type="GO" id="GO:0046872">
    <property type="term" value="F:metal ion binding"/>
    <property type="evidence" value="ECO:0007669"/>
    <property type="project" value="UniProtKB-KW"/>
</dbReference>
<evidence type="ECO:0000256" key="8">
    <source>
        <dbReference type="ARBA" id="ARBA00023004"/>
    </source>
</evidence>
<dbReference type="AlphaFoldDB" id="A0A923J0X4"/>
<keyword evidence="16" id="KW-1185">Reference proteome</keyword>
<dbReference type="InterPro" id="IPR011604">
    <property type="entry name" value="PDDEXK-like_dom_sf"/>
</dbReference>
<reference evidence="15 16" key="1">
    <citation type="submission" date="2020-04" db="EMBL/GenBank/DDBJ databases">
        <title>Genomic insights into acetone-butanol-ethanol (ABE) fermentation by sequencing solventogenic clostridia strains.</title>
        <authorList>
            <person name="Brown S."/>
        </authorList>
    </citation>
    <scope>NUCLEOTIDE SEQUENCE [LARGE SCALE GENOMIC DNA]</scope>
    <source>
        <strain evidence="15 16">DJ011</strain>
    </source>
</reference>
<dbReference type="InterPro" id="IPR042493">
    <property type="entry name" value="XPD_DNA_FeS"/>
</dbReference>
<keyword evidence="3" id="KW-0547">Nucleotide-binding</keyword>
<keyword evidence="8" id="KW-0408">Iron</keyword>
<evidence type="ECO:0000256" key="12">
    <source>
        <dbReference type="ARBA" id="ARBA00023235"/>
    </source>
</evidence>
<evidence type="ECO:0000259" key="14">
    <source>
        <dbReference type="PROSITE" id="PS51193"/>
    </source>
</evidence>
<dbReference type="PANTHER" id="PTHR11472:SF34">
    <property type="entry name" value="REGULATOR OF TELOMERE ELONGATION HELICASE 1"/>
    <property type="match status" value="1"/>
</dbReference>
<dbReference type="InterPro" id="IPR006554">
    <property type="entry name" value="Helicase-like_DEXD_c2"/>
</dbReference>
<dbReference type="InterPro" id="IPR006555">
    <property type="entry name" value="ATP-dep_Helicase_C"/>
</dbReference>
<evidence type="ECO:0000256" key="5">
    <source>
        <dbReference type="ARBA" id="ARBA00022801"/>
    </source>
</evidence>
<dbReference type="GO" id="GO:0051539">
    <property type="term" value="F:4 iron, 4 sulfur cluster binding"/>
    <property type="evidence" value="ECO:0007669"/>
    <property type="project" value="UniProtKB-KW"/>
</dbReference>
<evidence type="ECO:0000256" key="6">
    <source>
        <dbReference type="ARBA" id="ARBA00022806"/>
    </source>
</evidence>
<evidence type="ECO:0000256" key="11">
    <source>
        <dbReference type="ARBA" id="ARBA00023204"/>
    </source>
</evidence>
<gene>
    <name evidence="15" type="ORF">HGG79_10405</name>
</gene>
<dbReference type="InterPro" id="IPR014013">
    <property type="entry name" value="Helic_SF1/SF2_ATP-bd_DinG/Rad3"/>
</dbReference>
<comment type="similarity">
    <text evidence="13">Belongs to the helicase family. DinG subfamily.</text>
</comment>
<keyword evidence="2" id="KW-0479">Metal-binding</keyword>
<keyword evidence="6 15" id="KW-0347">Helicase</keyword>
<dbReference type="SMART" id="SM00488">
    <property type="entry name" value="DEXDc2"/>
    <property type="match status" value="1"/>
</dbReference>
<evidence type="ECO:0000256" key="3">
    <source>
        <dbReference type="ARBA" id="ARBA00022741"/>
    </source>
</evidence>
<keyword evidence="10" id="KW-0238">DNA-binding</keyword>
<dbReference type="PROSITE" id="PS51193">
    <property type="entry name" value="HELICASE_ATP_BIND_2"/>
    <property type="match status" value="1"/>
</dbReference>
<organism evidence="15 16">
    <name type="scientific">Clostridium tetanomorphum</name>
    <dbReference type="NCBI Taxonomy" id="1553"/>
    <lineage>
        <taxon>Bacteria</taxon>
        <taxon>Bacillati</taxon>
        <taxon>Bacillota</taxon>
        <taxon>Clostridia</taxon>
        <taxon>Eubacteriales</taxon>
        <taxon>Clostridiaceae</taxon>
        <taxon>Clostridium</taxon>
    </lineage>
</organism>
<dbReference type="Gene3D" id="1.10.30.20">
    <property type="entry name" value="Bacterial XPD DNA helicase, FeS cluster domain"/>
    <property type="match status" value="1"/>
</dbReference>
<keyword evidence="11" id="KW-0234">DNA repair</keyword>
<dbReference type="Gene3D" id="3.90.320.10">
    <property type="match status" value="1"/>
</dbReference>
<keyword evidence="9" id="KW-0411">Iron-sulfur</keyword>
<keyword evidence="4" id="KW-0227">DNA damage</keyword>
<dbReference type="GO" id="GO:0003678">
    <property type="term" value="F:DNA helicase activity"/>
    <property type="evidence" value="ECO:0007669"/>
    <property type="project" value="InterPro"/>
</dbReference>
<dbReference type="Gene3D" id="3.40.50.300">
    <property type="entry name" value="P-loop containing nucleotide triphosphate hydrolases"/>
    <property type="match status" value="2"/>
</dbReference>
<dbReference type="GO" id="GO:0006281">
    <property type="term" value="P:DNA repair"/>
    <property type="evidence" value="ECO:0007669"/>
    <property type="project" value="UniProtKB-KW"/>
</dbReference>
<dbReference type="InterPro" id="IPR027417">
    <property type="entry name" value="P-loop_NTPase"/>
</dbReference>
<dbReference type="SMART" id="SM00491">
    <property type="entry name" value="HELICc2"/>
    <property type="match status" value="1"/>
</dbReference>
<keyword evidence="5" id="KW-0378">Hydrolase</keyword>
<dbReference type="InterPro" id="IPR045028">
    <property type="entry name" value="DinG/Rad3-like"/>
</dbReference>
<evidence type="ECO:0000256" key="13">
    <source>
        <dbReference type="ARBA" id="ARBA00038058"/>
    </source>
</evidence>
<dbReference type="Pfam" id="PF13307">
    <property type="entry name" value="Helicase_C_2"/>
    <property type="match status" value="1"/>
</dbReference>
<dbReference type="RefSeq" id="WP_035145596.1">
    <property type="nucleotide sequence ID" value="NZ_JAAZWO010000011.1"/>
</dbReference>
<comment type="caution">
    <text evidence="15">The sequence shown here is derived from an EMBL/GenBank/DDBJ whole genome shotgun (WGS) entry which is preliminary data.</text>
</comment>
<feature type="domain" description="Helicase ATP-binding" evidence="14">
    <location>
        <begin position="181"/>
        <end position="444"/>
    </location>
</feature>